<name>A0A0D2N3M8_9CHLO</name>
<dbReference type="PROSITE" id="PS50011">
    <property type="entry name" value="PROTEIN_KINASE_DOM"/>
    <property type="match status" value="1"/>
</dbReference>
<evidence type="ECO:0000256" key="3">
    <source>
        <dbReference type="ARBA" id="ARBA00022527"/>
    </source>
</evidence>
<organism evidence="12 13">
    <name type="scientific">Monoraphidium neglectum</name>
    <dbReference type="NCBI Taxonomy" id="145388"/>
    <lineage>
        <taxon>Eukaryota</taxon>
        <taxon>Viridiplantae</taxon>
        <taxon>Chlorophyta</taxon>
        <taxon>core chlorophytes</taxon>
        <taxon>Chlorophyceae</taxon>
        <taxon>CS clade</taxon>
        <taxon>Sphaeropleales</taxon>
        <taxon>Selenastraceae</taxon>
        <taxon>Monoraphidium</taxon>
    </lineage>
</organism>
<evidence type="ECO:0000256" key="2">
    <source>
        <dbReference type="ARBA" id="ARBA00012513"/>
    </source>
</evidence>
<dbReference type="AlphaFoldDB" id="A0A0D2N3M8"/>
<comment type="similarity">
    <text evidence="1">Belongs to the protein kinase superfamily. STE Ser/Thr protein kinase family. STE20 subfamily.</text>
</comment>
<dbReference type="InterPro" id="IPR000719">
    <property type="entry name" value="Prot_kinase_dom"/>
</dbReference>
<evidence type="ECO:0000313" key="12">
    <source>
        <dbReference type="EMBL" id="KIZ06977.1"/>
    </source>
</evidence>
<dbReference type="EMBL" id="KK100309">
    <property type="protein sequence ID" value="KIZ06977.1"/>
    <property type="molecule type" value="Genomic_DNA"/>
</dbReference>
<gene>
    <name evidence="12" type="ORF">MNEG_0971</name>
</gene>
<dbReference type="KEGG" id="mng:MNEG_0971"/>
<dbReference type="GO" id="GO:0004674">
    <property type="term" value="F:protein serine/threonine kinase activity"/>
    <property type="evidence" value="ECO:0007669"/>
    <property type="project" value="UniProtKB-KW"/>
</dbReference>
<keyword evidence="5 10" id="KW-0547">Nucleotide-binding</keyword>
<dbReference type="GeneID" id="25727089"/>
<dbReference type="InterPro" id="IPR017441">
    <property type="entry name" value="Protein_kinase_ATP_BS"/>
</dbReference>
<dbReference type="GO" id="GO:0005737">
    <property type="term" value="C:cytoplasm"/>
    <property type="evidence" value="ECO:0007669"/>
    <property type="project" value="TreeGrafter"/>
</dbReference>
<dbReference type="SUPFAM" id="SSF56112">
    <property type="entry name" value="Protein kinase-like (PK-like)"/>
    <property type="match status" value="1"/>
</dbReference>
<accession>A0A0D2N3M8</accession>
<evidence type="ECO:0000256" key="5">
    <source>
        <dbReference type="ARBA" id="ARBA00022741"/>
    </source>
</evidence>
<dbReference type="PANTHER" id="PTHR48012:SF10">
    <property type="entry name" value="FI20177P1"/>
    <property type="match status" value="1"/>
</dbReference>
<dbReference type="InterPro" id="IPR011009">
    <property type="entry name" value="Kinase-like_dom_sf"/>
</dbReference>
<dbReference type="InterPro" id="IPR050629">
    <property type="entry name" value="STE20/SPS1-PAK"/>
</dbReference>
<keyword evidence="6" id="KW-0418">Kinase</keyword>
<dbReference type="SMART" id="SM00220">
    <property type="entry name" value="S_TKc"/>
    <property type="match status" value="1"/>
</dbReference>
<sequence>MEPFAIDPDPTRIERLECIGRGSYGDVYRGIDTQTGQQVAIKVIDLEDIEDDIEDIHKEISALAGCRSDHITRYFGSVMQPGSSELLILMELLACSVADLLAGSPLPEAAIAYVLRSVLAALAYLHGESRIHRDIKAANVLMSGSGEVKISDFGVSGQLTGTLGFRRRTFVGTPYWMAPEVIESSEEGYSTSADIWSVGITAIEVVVKFSGGWPADACGWSELLS</sequence>
<comment type="catalytic activity">
    <reaction evidence="9">
        <text>L-seryl-[protein] + ATP = O-phospho-L-seryl-[protein] + ADP + H(+)</text>
        <dbReference type="Rhea" id="RHEA:17989"/>
        <dbReference type="Rhea" id="RHEA-COMP:9863"/>
        <dbReference type="Rhea" id="RHEA-COMP:11604"/>
        <dbReference type="ChEBI" id="CHEBI:15378"/>
        <dbReference type="ChEBI" id="CHEBI:29999"/>
        <dbReference type="ChEBI" id="CHEBI:30616"/>
        <dbReference type="ChEBI" id="CHEBI:83421"/>
        <dbReference type="ChEBI" id="CHEBI:456216"/>
        <dbReference type="EC" id="2.7.11.1"/>
    </reaction>
</comment>
<comment type="catalytic activity">
    <reaction evidence="8">
        <text>L-threonyl-[protein] + ATP = O-phospho-L-threonyl-[protein] + ADP + H(+)</text>
        <dbReference type="Rhea" id="RHEA:46608"/>
        <dbReference type="Rhea" id="RHEA-COMP:11060"/>
        <dbReference type="Rhea" id="RHEA-COMP:11605"/>
        <dbReference type="ChEBI" id="CHEBI:15378"/>
        <dbReference type="ChEBI" id="CHEBI:30013"/>
        <dbReference type="ChEBI" id="CHEBI:30616"/>
        <dbReference type="ChEBI" id="CHEBI:61977"/>
        <dbReference type="ChEBI" id="CHEBI:456216"/>
        <dbReference type="EC" id="2.7.11.1"/>
    </reaction>
</comment>
<evidence type="ECO:0000256" key="4">
    <source>
        <dbReference type="ARBA" id="ARBA00022679"/>
    </source>
</evidence>
<feature type="domain" description="Protein kinase" evidence="11">
    <location>
        <begin position="13"/>
        <end position="225"/>
    </location>
</feature>
<keyword evidence="3" id="KW-0723">Serine/threonine-protein kinase</keyword>
<keyword evidence="4" id="KW-0808">Transferase</keyword>
<evidence type="ECO:0000256" key="7">
    <source>
        <dbReference type="ARBA" id="ARBA00022840"/>
    </source>
</evidence>
<feature type="binding site" evidence="10">
    <location>
        <position position="42"/>
    </location>
    <ligand>
        <name>ATP</name>
        <dbReference type="ChEBI" id="CHEBI:30616"/>
    </ligand>
</feature>
<dbReference type="Pfam" id="PF00069">
    <property type="entry name" value="Pkinase"/>
    <property type="match status" value="1"/>
</dbReference>
<keyword evidence="13" id="KW-1185">Reference proteome</keyword>
<dbReference type="PANTHER" id="PTHR48012">
    <property type="entry name" value="STERILE20-LIKE KINASE, ISOFORM B-RELATED"/>
    <property type="match status" value="1"/>
</dbReference>
<dbReference type="OrthoDB" id="248923at2759"/>
<evidence type="ECO:0000256" key="8">
    <source>
        <dbReference type="ARBA" id="ARBA00047899"/>
    </source>
</evidence>
<reference evidence="12 13" key="1">
    <citation type="journal article" date="2013" name="BMC Genomics">
        <title>Reconstruction of the lipid metabolism for the microalga Monoraphidium neglectum from its genome sequence reveals characteristics suitable for biofuel production.</title>
        <authorList>
            <person name="Bogen C."/>
            <person name="Al-Dilaimi A."/>
            <person name="Albersmeier A."/>
            <person name="Wichmann J."/>
            <person name="Grundmann M."/>
            <person name="Rupp O."/>
            <person name="Lauersen K.J."/>
            <person name="Blifernez-Klassen O."/>
            <person name="Kalinowski J."/>
            <person name="Goesmann A."/>
            <person name="Mussgnug J.H."/>
            <person name="Kruse O."/>
        </authorList>
    </citation>
    <scope>NUCLEOTIDE SEQUENCE [LARGE SCALE GENOMIC DNA]</scope>
    <source>
        <strain evidence="12 13">SAG 48.87</strain>
    </source>
</reference>
<evidence type="ECO:0000256" key="10">
    <source>
        <dbReference type="PROSITE-ProRule" id="PRU10141"/>
    </source>
</evidence>
<dbReference type="EC" id="2.7.11.1" evidence="2"/>
<proteinExistence type="inferred from homology"/>
<dbReference type="RefSeq" id="XP_013905996.1">
    <property type="nucleotide sequence ID" value="XM_014050542.1"/>
</dbReference>
<keyword evidence="7 10" id="KW-0067">ATP-binding</keyword>
<evidence type="ECO:0000256" key="6">
    <source>
        <dbReference type="ARBA" id="ARBA00022777"/>
    </source>
</evidence>
<protein>
    <recommendedName>
        <fullName evidence="2">non-specific serine/threonine protein kinase</fullName>
        <ecNumber evidence="2">2.7.11.1</ecNumber>
    </recommendedName>
</protein>
<dbReference type="PROSITE" id="PS00107">
    <property type="entry name" value="PROTEIN_KINASE_ATP"/>
    <property type="match status" value="1"/>
</dbReference>
<dbReference type="Gene3D" id="1.10.510.10">
    <property type="entry name" value="Transferase(Phosphotransferase) domain 1"/>
    <property type="match status" value="1"/>
</dbReference>
<evidence type="ECO:0000256" key="9">
    <source>
        <dbReference type="ARBA" id="ARBA00048679"/>
    </source>
</evidence>
<dbReference type="STRING" id="145388.A0A0D2N3M8"/>
<dbReference type="GO" id="GO:0005524">
    <property type="term" value="F:ATP binding"/>
    <property type="evidence" value="ECO:0007669"/>
    <property type="project" value="UniProtKB-UniRule"/>
</dbReference>
<evidence type="ECO:0000313" key="13">
    <source>
        <dbReference type="Proteomes" id="UP000054498"/>
    </source>
</evidence>
<dbReference type="Proteomes" id="UP000054498">
    <property type="component" value="Unassembled WGS sequence"/>
</dbReference>
<evidence type="ECO:0000259" key="11">
    <source>
        <dbReference type="PROSITE" id="PS50011"/>
    </source>
</evidence>
<evidence type="ECO:0000256" key="1">
    <source>
        <dbReference type="ARBA" id="ARBA00008874"/>
    </source>
</evidence>